<dbReference type="RefSeq" id="WP_098086829.1">
    <property type="nucleotide sequence ID" value="NZ_CAACYE020000001.1"/>
</dbReference>
<proteinExistence type="predicted"/>
<name>A0A449G730_NOCFR</name>
<sequence>MNATWHLIQYTADMRRKEPRNIGVAAFVDGMWAVKFFAVDAQGQINGRALRRFGVSKEGYADWVEYYTYMIEYKSDPDQVLRVQQKRPSEFRMVTGGLTQVQCSANEFAEQLFVELVAGDDSPTAEPWAKLLKQRVETVLKVAEVHPQPDVEVPAVWGPQVAADDAVRFDYRYTNGQVHLMDRLQFHRVTVDSAKSVAREFHARVAAARAAGASESFIAFYSGEAVEAMNSDSMLSPIFNHAKIVDVDEPERAAGQLRHFVHLSA</sequence>
<gene>
    <name evidence="1" type="ORF">NCTC1935_00149</name>
    <name evidence="2" type="ORF">NCTC1935_05766</name>
</gene>
<evidence type="ECO:0000313" key="2">
    <source>
        <dbReference type="EMBL" id="VFA87872.1"/>
    </source>
</evidence>
<reference evidence="1" key="1">
    <citation type="submission" date="2019-02" db="EMBL/GenBank/DDBJ databases">
        <authorList>
            <consortium name="Pathogen Informatics"/>
        </authorList>
    </citation>
    <scope>NUCLEOTIDE SEQUENCE</scope>
    <source>
        <strain evidence="1">3012STDY6733949</strain>
    </source>
</reference>
<dbReference type="EMBL" id="CAACYE010000005">
    <property type="protein sequence ID" value="VFA87872.1"/>
    <property type="molecule type" value="Genomic_DNA"/>
</dbReference>
<organism evidence="1">
    <name type="scientific">Nocardia farcinica</name>
    <dbReference type="NCBI Taxonomy" id="37329"/>
    <lineage>
        <taxon>Bacteria</taxon>
        <taxon>Bacillati</taxon>
        <taxon>Actinomycetota</taxon>
        <taxon>Actinomycetes</taxon>
        <taxon>Mycobacteriales</taxon>
        <taxon>Nocardiaceae</taxon>
        <taxon>Nocardia</taxon>
    </lineage>
</organism>
<dbReference type="AlphaFoldDB" id="A0A449G730"/>
<evidence type="ECO:0008006" key="3">
    <source>
        <dbReference type="Google" id="ProtNLM"/>
    </source>
</evidence>
<accession>A0A449G730</accession>
<evidence type="ECO:0000313" key="1">
    <source>
        <dbReference type="EMBL" id="VFA81528.1"/>
    </source>
</evidence>
<protein>
    <recommendedName>
        <fullName evidence="3">DUF3037 domain-containing protein</fullName>
    </recommendedName>
</protein>
<dbReference type="EMBL" id="CAACYE010000005">
    <property type="protein sequence ID" value="VFA81528.1"/>
    <property type="molecule type" value="Genomic_DNA"/>
</dbReference>